<dbReference type="Proteomes" id="UP000592180">
    <property type="component" value="Unassembled WGS sequence"/>
</dbReference>
<reference evidence="4 5" key="1">
    <citation type="submission" date="2020-08" db="EMBL/GenBank/DDBJ databases">
        <title>Functional genomics of gut bacteria from endangered species of beetles.</title>
        <authorList>
            <person name="Carlos-Shanley C."/>
        </authorList>
    </citation>
    <scope>NUCLEOTIDE SEQUENCE [LARGE SCALE GENOMIC DNA]</scope>
    <source>
        <strain evidence="4 5">S00151</strain>
    </source>
</reference>
<keyword evidence="1" id="KW-0597">Phosphoprotein</keyword>
<dbReference type="EMBL" id="JACHLE010000003">
    <property type="protein sequence ID" value="MBB4807385.1"/>
    <property type="molecule type" value="Genomic_DNA"/>
</dbReference>
<evidence type="ECO:0000313" key="5">
    <source>
        <dbReference type="Proteomes" id="UP000592180"/>
    </source>
</evidence>
<dbReference type="Pfam" id="PF04397">
    <property type="entry name" value="LytTR"/>
    <property type="match status" value="1"/>
</dbReference>
<dbReference type="SMART" id="SM00448">
    <property type="entry name" value="REC"/>
    <property type="match status" value="1"/>
</dbReference>
<comment type="caution">
    <text evidence="4">The sequence shown here is derived from an EMBL/GenBank/DDBJ whole genome shotgun (WGS) entry which is preliminary data.</text>
</comment>
<feature type="domain" description="Response regulatory" evidence="2">
    <location>
        <begin position="4"/>
        <end position="117"/>
    </location>
</feature>
<feature type="domain" description="HTH LytTR-type" evidence="3">
    <location>
        <begin position="146"/>
        <end position="247"/>
    </location>
</feature>
<sequence>MSIKAFIIDDERKAISILKSKLERIAPDILITGEFQHPKDALKSIEALTPDLIFLDITMPEMNGFDFLKQIENPVFEIIFVTAYGDYAIEAIKHCAIGYIVKPIINDDLKLALENAKKNIEQKTALLKNRQLIENLNFNQGKNRKIAIPSSKGLDFIEIQNIIRLEGLQGYTILHLKNNEQLVSSYSIGYFYRMLENLNFFLIHKSHLINLDFLNRYDRSGIVELHGNHSVPVARNKREAFLDLIGKL</sequence>
<evidence type="ECO:0000313" key="4">
    <source>
        <dbReference type="EMBL" id="MBB4807385.1"/>
    </source>
</evidence>
<dbReference type="PANTHER" id="PTHR37299:SF1">
    <property type="entry name" value="STAGE 0 SPORULATION PROTEIN A HOMOLOG"/>
    <property type="match status" value="1"/>
</dbReference>
<dbReference type="SUPFAM" id="SSF52172">
    <property type="entry name" value="CheY-like"/>
    <property type="match status" value="1"/>
</dbReference>
<dbReference type="PANTHER" id="PTHR37299">
    <property type="entry name" value="TRANSCRIPTIONAL REGULATOR-RELATED"/>
    <property type="match status" value="1"/>
</dbReference>
<dbReference type="Pfam" id="PF00072">
    <property type="entry name" value="Response_reg"/>
    <property type="match status" value="1"/>
</dbReference>
<dbReference type="RefSeq" id="WP_184190248.1">
    <property type="nucleotide sequence ID" value="NZ_JACHLE010000003.1"/>
</dbReference>
<dbReference type="InterPro" id="IPR001789">
    <property type="entry name" value="Sig_transdc_resp-reg_receiver"/>
</dbReference>
<dbReference type="Gene3D" id="2.40.50.1020">
    <property type="entry name" value="LytTr DNA-binding domain"/>
    <property type="match status" value="1"/>
</dbReference>
<evidence type="ECO:0000259" key="3">
    <source>
        <dbReference type="PROSITE" id="PS50930"/>
    </source>
</evidence>
<dbReference type="InterPro" id="IPR007492">
    <property type="entry name" value="LytTR_DNA-bd_dom"/>
</dbReference>
<proteinExistence type="predicted"/>
<name>A0A840KFJ8_9FLAO</name>
<feature type="modified residue" description="4-aspartylphosphate" evidence="1">
    <location>
        <position position="56"/>
    </location>
</feature>
<protein>
    <submittedName>
        <fullName evidence="4">Two-component system LytT family response regulator</fullName>
    </submittedName>
</protein>
<accession>A0A840KFJ8</accession>
<dbReference type="PROSITE" id="PS50110">
    <property type="entry name" value="RESPONSE_REGULATORY"/>
    <property type="match status" value="1"/>
</dbReference>
<dbReference type="InterPro" id="IPR011006">
    <property type="entry name" value="CheY-like_superfamily"/>
</dbReference>
<keyword evidence="5" id="KW-1185">Reference proteome</keyword>
<dbReference type="PROSITE" id="PS50930">
    <property type="entry name" value="HTH_LYTTR"/>
    <property type="match status" value="1"/>
</dbReference>
<dbReference type="InterPro" id="IPR046947">
    <property type="entry name" value="LytR-like"/>
</dbReference>
<dbReference type="Gene3D" id="3.40.50.2300">
    <property type="match status" value="1"/>
</dbReference>
<dbReference type="GO" id="GO:0000156">
    <property type="term" value="F:phosphorelay response regulator activity"/>
    <property type="evidence" value="ECO:0007669"/>
    <property type="project" value="InterPro"/>
</dbReference>
<evidence type="ECO:0000256" key="1">
    <source>
        <dbReference type="PROSITE-ProRule" id="PRU00169"/>
    </source>
</evidence>
<gene>
    <name evidence="4" type="ORF">HNP38_002689</name>
</gene>
<dbReference type="CDD" id="cd17536">
    <property type="entry name" value="REC_YesN-like"/>
    <property type="match status" value="1"/>
</dbReference>
<evidence type="ECO:0000259" key="2">
    <source>
        <dbReference type="PROSITE" id="PS50110"/>
    </source>
</evidence>
<dbReference type="AlphaFoldDB" id="A0A840KFJ8"/>
<organism evidence="4 5">
    <name type="scientific">Chryseobacterium defluvii</name>
    <dbReference type="NCBI Taxonomy" id="160396"/>
    <lineage>
        <taxon>Bacteria</taxon>
        <taxon>Pseudomonadati</taxon>
        <taxon>Bacteroidota</taxon>
        <taxon>Flavobacteriia</taxon>
        <taxon>Flavobacteriales</taxon>
        <taxon>Weeksellaceae</taxon>
        <taxon>Chryseobacterium group</taxon>
        <taxon>Chryseobacterium</taxon>
    </lineage>
</organism>
<dbReference type="GO" id="GO:0003677">
    <property type="term" value="F:DNA binding"/>
    <property type="evidence" value="ECO:0007669"/>
    <property type="project" value="InterPro"/>
</dbReference>
<dbReference type="SMART" id="SM00850">
    <property type="entry name" value="LytTR"/>
    <property type="match status" value="1"/>
</dbReference>